<protein>
    <recommendedName>
        <fullName evidence="3">KTSC domain-containing protein</fullName>
    </recommendedName>
</protein>
<sequence length="79" mass="8889">MTREGLHYPQRRELARRVSSGLVVTLWWDEQSSEVAVSVSDRGRGAFQLIVDGRHALHAFYHPYAVAAVCRHEVTEVAG</sequence>
<gene>
    <name evidence="1" type="ORF">GCM10009798_40290</name>
</gene>
<keyword evidence="2" id="KW-1185">Reference proteome</keyword>
<reference evidence="1 2" key="1">
    <citation type="journal article" date="2019" name="Int. J. Syst. Evol. Microbiol.">
        <title>The Global Catalogue of Microorganisms (GCM) 10K type strain sequencing project: providing services to taxonomists for standard genome sequencing and annotation.</title>
        <authorList>
            <consortium name="The Broad Institute Genomics Platform"/>
            <consortium name="The Broad Institute Genome Sequencing Center for Infectious Disease"/>
            <person name="Wu L."/>
            <person name="Ma J."/>
        </authorList>
    </citation>
    <scope>NUCLEOTIDE SEQUENCE [LARGE SCALE GENOMIC DNA]</scope>
    <source>
        <strain evidence="1 2">JCM 15309</strain>
    </source>
</reference>
<dbReference type="Proteomes" id="UP001500571">
    <property type="component" value="Unassembled WGS sequence"/>
</dbReference>
<evidence type="ECO:0000313" key="2">
    <source>
        <dbReference type="Proteomes" id="UP001500571"/>
    </source>
</evidence>
<evidence type="ECO:0000313" key="1">
    <source>
        <dbReference type="EMBL" id="GAA1974988.1"/>
    </source>
</evidence>
<comment type="caution">
    <text evidence="1">The sequence shown here is derived from an EMBL/GenBank/DDBJ whole genome shotgun (WGS) entry which is preliminary data.</text>
</comment>
<organism evidence="1 2">
    <name type="scientific">Nocardioides panacihumi</name>
    <dbReference type="NCBI Taxonomy" id="400774"/>
    <lineage>
        <taxon>Bacteria</taxon>
        <taxon>Bacillati</taxon>
        <taxon>Actinomycetota</taxon>
        <taxon>Actinomycetes</taxon>
        <taxon>Propionibacteriales</taxon>
        <taxon>Nocardioidaceae</taxon>
        <taxon>Nocardioides</taxon>
    </lineage>
</organism>
<name>A0ABN2RU54_9ACTN</name>
<accession>A0ABN2RU54</accession>
<dbReference type="RefSeq" id="WP_344048012.1">
    <property type="nucleotide sequence ID" value="NZ_BAAAPB010000005.1"/>
</dbReference>
<proteinExistence type="predicted"/>
<dbReference type="EMBL" id="BAAAPB010000005">
    <property type="protein sequence ID" value="GAA1974988.1"/>
    <property type="molecule type" value="Genomic_DNA"/>
</dbReference>
<evidence type="ECO:0008006" key="3">
    <source>
        <dbReference type="Google" id="ProtNLM"/>
    </source>
</evidence>